<dbReference type="SMART" id="SM00460">
    <property type="entry name" value="TGc"/>
    <property type="match status" value="1"/>
</dbReference>
<dbReference type="Proteomes" id="UP000525652">
    <property type="component" value="Unassembled WGS sequence"/>
</dbReference>
<keyword evidence="1" id="KW-0472">Membrane</keyword>
<evidence type="ECO:0000313" key="4">
    <source>
        <dbReference type="Proteomes" id="UP000525652"/>
    </source>
</evidence>
<dbReference type="InterPro" id="IPR052901">
    <property type="entry name" value="Bact_TGase-like"/>
</dbReference>
<dbReference type="PANTHER" id="PTHR42736">
    <property type="entry name" value="PROTEIN-GLUTAMINE GAMMA-GLUTAMYLTRANSFERASE"/>
    <property type="match status" value="1"/>
</dbReference>
<evidence type="ECO:0000256" key="1">
    <source>
        <dbReference type="SAM" id="Phobius"/>
    </source>
</evidence>
<keyword evidence="4" id="KW-1185">Reference proteome</keyword>
<dbReference type="EMBL" id="JACHVA010000081">
    <property type="protein sequence ID" value="MBC2602006.1"/>
    <property type="molecule type" value="Genomic_DNA"/>
</dbReference>
<reference evidence="3 4" key="1">
    <citation type="submission" date="2020-07" db="EMBL/GenBank/DDBJ databases">
        <authorList>
            <person name="Feng X."/>
        </authorList>
    </citation>
    <scope>NUCLEOTIDE SEQUENCE [LARGE SCALE GENOMIC DNA]</scope>
    <source>
        <strain evidence="3 4">JCM14086</strain>
    </source>
</reference>
<dbReference type="RefSeq" id="WP_185692707.1">
    <property type="nucleotide sequence ID" value="NZ_JACHVA010000081.1"/>
</dbReference>
<feature type="domain" description="Transglutaminase-like" evidence="2">
    <location>
        <begin position="471"/>
        <end position="541"/>
    </location>
</feature>
<feature type="transmembrane region" description="Helical" evidence="1">
    <location>
        <begin position="36"/>
        <end position="53"/>
    </location>
</feature>
<dbReference type="SUPFAM" id="SSF54001">
    <property type="entry name" value="Cysteine proteinases"/>
    <property type="match status" value="1"/>
</dbReference>
<keyword evidence="1" id="KW-1133">Transmembrane helix</keyword>
<accession>A0A7X1AXV7</accession>
<keyword evidence="1" id="KW-0812">Transmembrane</keyword>
<sequence>MNPSVTEMLRLKWFLGQILAILSLWTVSALDMARGPVWLGVFILTLVVTAYPYLPAKIPSHARKFVAPALILVFLGDLLLNGREIIPPMVRLLLILLAIRIVTLRRNREDLQLVLLTMFLSVVSGVFTLSMLFAVQAFLFAMTSIGLLFLVNLLESSGEPEETDADWKAFSWPEFWRFLRSSANFRMFRSLVVLLLLLLATTAILFVSIPRVHLDQAIPFLRLQKQGKSGFSDVVRLGDVTNIQEDDSVALWIDVPSIDAVPSNPYWRMLILDRYDQGAFINSLFYSPNGSRSLPNVHSIKPSFPESWFEGPNPSAGEWTFYMEEGVSQYLPMLGPFRELTFQGRQPLQQNLEVLVFRMRESSASVFSYKVRDFVVRPSIPASSLDLPLIVPTEPTESFEGMLQYPFTTLEVPIESEEQVYLRSLLKDILKEGGESPNEIAGEIMNYLQANHQYSLSPGGYGLGDPIVQWLRDGRPGHCEFFAGAFTLLARTAGVPTRMVVGFSGGTWNSYEDFFVVRNRNAHAWCEIFDGKDWVRYDPTPGGAGGFGAAMANQGRGDFIHESDFQAWIDSLRVMWFRRVINFDDSSQENMIEDLAVGFREAGNFVRGFVVAIFEVLAEWGKAIFQTLRESLLAALAAIALVILITILCRGSGLLWMDWGRDGISDPVRRKAGRELQRLSDLVVEGHEREEVRDQLKSELLAVRFGPSPEFQRAIRLFREAKRFRKGKVISRSGKT</sequence>
<evidence type="ECO:0000259" key="2">
    <source>
        <dbReference type="SMART" id="SM00460"/>
    </source>
</evidence>
<feature type="transmembrane region" description="Helical" evidence="1">
    <location>
        <begin position="88"/>
        <end position="104"/>
    </location>
</feature>
<dbReference type="InterPro" id="IPR002931">
    <property type="entry name" value="Transglutaminase-like"/>
</dbReference>
<feature type="transmembrane region" description="Helical" evidence="1">
    <location>
        <begin position="187"/>
        <end position="209"/>
    </location>
</feature>
<dbReference type="PANTHER" id="PTHR42736:SF1">
    <property type="entry name" value="PROTEIN-GLUTAMINE GAMMA-GLUTAMYLTRANSFERASE"/>
    <property type="match status" value="1"/>
</dbReference>
<feature type="transmembrane region" description="Helical" evidence="1">
    <location>
        <begin position="111"/>
        <end position="129"/>
    </location>
</feature>
<feature type="transmembrane region" description="Helical" evidence="1">
    <location>
        <begin position="12"/>
        <end position="30"/>
    </location>
</feature>
<dbReference type="Pfam" id="PF11992">
    <property type="entry name" value="TgpA_N"/>
    <property type="match status" value="1"/>
</dbReference>
<dbReference type="Pfam" id="PF01841">
    <property type="entry name" value="Transglut_core"/>
    <property type="match status" value="1"/>
</dbReference>
<organism evidence="3 4">
    <name type="scientific">Puniceicoccus vermicola</name>
    <dbReference type="NCBI Taxonomy" id="388746"/>
    <lineage>
        <taxon>Bacteria</taxon>
        <taxon>Pseudomonadati</taxon>
        <taxon>Verrucomicrobiota</taxon>
        <taxon>Opitutia</taxon>
        <taxon>Puniceicoccales</taxon>
        <taxon>Puniceicoccaceae</taxon>
        <taxon>Puniceicoccus</taxon>
    </lineage>
</organism>
<dbReference type="InterPro" id="IPR021878">
    <property type="entry name" value="TgpA_N"/>
</dbReference>
<proteinExistence type="predicted"/>
<gene>
    <name evidence="3" type="ORF">H5P30_09475</name>
</gene>
<feature type="transmembrane region" description="Helical" evidence="1">
    <location>
        <begin position="135"/>
        <end position="154"/>
    </location>
</feature>
<evidence type="ECO:0000313" key="3">
    <source>
        <dbReference type="EMBL" id="MBC2602006.1"/>
    </source>
</evidence>
<protein>
    <submittedName>
        <fullName evidence="3">DUF3488 domain-containing protein</fullName>
    </submittedName>
</protein>
<dbReference type="InterPro" id="IPR038765">
    <property type="entry name" value="Papain-like_cys_pep_sf"/>
</dbReference>
<dbReference type="Gene3D" id="3.10.620.30">
    <property type="match status" value="1"/>
</dbReference>
<name>A0A7X1AXV7_9BACT</name>
<dbReference type="AlphaFoldDB" id="A0A7X1AXV7"/>
<comment type="caution">
    <text evidence="3">The sequence shown here is derived from an EMBL/GenBank/DDBJ whole genome shotgun (WGS) entry which is preliminary data.</text>
</comment>
<feature type="transmembrane region" description="Helical" evidence="1">
    <location>
        <begin position="632"/>
        <end position="651"/>
    </location>
</feature>